<accession>A0AAD3RXB2</accession>
<comment type="caution">
    <text evidence="1">The sequence shown here is derived from an EMBL/GenBank/DDBJ whole genome shotgun (WGS) entry which is preliminary data.</text>
</comment>
<evidence type="ECO:0000313" key="1">
    <source>
        <dbReference type="EMBL" id="GMH00977.1"/>
    </source>
</evidence>
<dbReference type="Proteomes" id="UP001279734">
    <property type="component" value="Unassembled WGS sequence"/>
</dbReference>
<dbReference type="AlphaFoldDB" id="A0AAD3RXB2"/>
<keyword evidence="2" id="KW-1185">Reference proteome</keyword>
<proteinExistence type="predicted"/>
<dbReference type="EMBL" id="BSYO01000002">
    <property type="protein sequence ID" value="GMH00977.1"/>
    <property type="molecule type" value="Genomic_DNA"/>
</dbReference>
<name>A0AAD3RXB2_NEPGR</name>
<organism evidence="1 2">
    <name type="scientific">Nepenthes gracilis</name>
    <name type="common">Slender pitcher plant</name>
    <dbReference type="NCBI Taxonomy" id="150966"/>
    <lineage>
        <taxon>Eukaryota</taxon>
        <taxon>Viridiplantae</taxon>
        <taxon>Streptophyta</taxon>
        <taxon>Embryophyta</taxon>
        <taxon>Tracheophyta</taxon>
        <taxon>Spermatophyta</taxon>
        <taxon>Magnoliopsida</taxon>
        <taxon>eudicotyledons</taxon>
        <taxon>Gunneridae</taxon>
        <taxon>Pentapetalae</taxon>
        <taxon>Caryophyllales</taxon>
        <taxon>Nepenthaceae</taxon>
        <taxon>Nepenthes</taxon>
    </lineage>
</organism>
<sequence length="341" mass="36846">MLKRLLASAIPAAASGIGQQLSASSSQVCSPIELVTGVTDRRKEPVHLESPDSEPWSAAIATEPAGNLVDSCSLLVVSAASVYRNFASVGPVAQLYALDLSEIFALDAYCPGLCGLSSFLPGYTGRVQDSPVAIGVIASDLVGIEANGQGAASTELADLLCWCVSGRDDGCHFMISPGSKMAGLIGSGMLLVLDHDAYYPTCIRPRCFCRLVLLLNCLRYWGLNAFCVAMGHDPTRYANGGGPTWGLSTIRNVVKFVESQIVKPNRSSDEKQHKRGFAQHQHHDRFGRSAILQHIIATMPSTNRGIESRSQHLGAFKQHRSLYHLHYTASVQHRHHDSNHN</sequence>
<protein>
    <submittedName>
        <fullName evidence="1">Uncharacterized protein</fullName>
    </submittedName>
</protein>
<reference evidence="1" key="1">
    <citation type="submission" date="2023-05" db="EMBL/GenBank/DDBJ databases">
        <title>Nepenthes gracilis genome sequencing.</title>
        <authorList>
            <person name="Fukushima K."/>
        </authorList>
    </citation>
    <scope>NUCLEOTIDE SEQUENCE</scope>
    <source>
        <strain evidence="1">SING2019-196</strain>
    </source>
</reference>
<gene>
    <name evidence="1" type="ORF">Nepgr_002816</name>
</gene>
<evidence type="ECO:0000313" key="2">
    <source>
        <dbReference type="Proteomes" id="UP001279734"/>
    </source>
</evidence>